<evidence type="ECO:0000313" key="1">
    <source>
        <dbReference type="EMBL" id="AKE58924.1"/>
    </source>
</evidence>
<gene>
    <name evidence="1" type="ORF">F384_09805</name>
</gene>
<evidence type="ECO:0000313" key="2">
    <source>
        <dbReference type="Proteomes" id="UP000034085"/>
    </source>
</evidence>
<protein>
    <submittedName>
        <fullName evidence="1">Uncharacterized protein</fullName>
    </submittedName>
</protein>
<organism evidence="1 2">
    <name type="scientific">Citrobacter amalonaticus Y19</name>
    <dbReference type="NCBI Taxonomy" id="1261127"/>
    <lineage>
        <taxon>Bacteria</taxon>
        <taxon>Pseudomonadati</taxon>
        <taxon>Pseudomonadota</taxon>
        <taxon>Gammaproteobacteria</taxon>
        <taxon>Enterobacterales</taxon>
        <taxon>Enterobacteriaceae</taxon>
        <taxon>Citrobacter</taxon>
    </lineage>
</organism>
<dbReference type="EMBL" id="CP011132">
    <property type="protein sequence ID" value="AKE58924.1"/>
    <property type="molecule type" value="Genomic_DNA"/>
</dbReference>
<dbReference type="AlphaFoldDB" id="A0A0F6TUQ0"/>
<name>A0A0F6TUQ0_CITAM</name>
<sequence length="78" mass="9306">MEYTGSERENNIILAEYQAYIMDELITRFDEHITWWLVDCGYEVMTVMSRCSEIGDIESHIYDPELVKFARLIAWTHI</sequence>
<dbReference type="PATRIC" id="fig|1261127.3.peg.2043"/>
<dbReference type="Proteomes" id="UP000034085">
    <property type="component" value="Chromosome"/>
</dbReference>
<accession>A0A0F6TUQ0</accession>
<dbReference type="HOGENOM" id="CLU_2615622_0_0_6"/>
<proteinExistence type="predicted"/>
<dbReference type="KEGG" id="cama:F384_09805"/>
<reference evidence="1 2" key="1">
    <citation type="journal article" date="2013" name="Appl. Microbiol. Biotechnol.">
        <title>Glycerol assimilation and production of 1,3-propanediol by Citrobacter amalonaticus Y19.</title>
        <authorList>
            <person name="Ainala S.K."/>
            <person name="Ashok S."/>
            <person name="Ko Y."/>
            <person name="Park S."/>
        </authorList>
    </citation>
    <scope>NUCLEOTIDE SEQUENCE [LARGE SCALE GENOMIC DNA]</scope>
    <source>
        <strain evidence="1 2">Y19</strain>
    </source>
</reference>